<dbReference type="EMBL" id="CP045871">
    <property type="protein sequence ID" value="QGG80580.1"/>
    <property type="molecule type" value="Genomic_DNA"/>
</dbReference>
<accession>A0A5Q2QFG7</accession>
<feature type="domain" description="Major facilitator superfamily (MFS) profile" evidence="2">
    <location>
        <begin position="1"/>
        <end position="72"/>
    </location>
</feature>
<dbReference type="Proteomes" id="UP000388235">
    <property type="component" value="Chromosome"/>
</dbReference>
<dbReference type="AlphaFoldDB" id="A0A5Q2QFG7"/>
<keyword evidence="1" id="KW-0472">Membrane</keyword>
<reference evidence="3 4" key="1">
    <citation type="submission" date="2019-11" db="EMBL/GenBank/DDBJ databases">
        <authorList>
            <person name="Khan S.A."/>
            <person name="Jeon C.O."/>
            <person name="Chun B.H."/>
        </authorList>
    </citation>
    <scope>NUCLEOTIDE SEQUENCE [LARGE SCALE GENOMIC DNA]</scope>
    <source>
        <strain evidence="3 4">IMCC 1097</strain>
    </source>
</reference>
<dbReference type="RefSeq" id="WP_153714084.1">
    <property type="nucleotide sequence ID" value="NZ_CP045871.1"/>
</dbReference>
<evidence type="ECO:0000256" key="1">
    <source>
        <dbReference type="SAM" id="Phobius"/>
    </source>
</evidence>
<dbReference type="OrthoDB" id="9802121at2"/>
<evidence type="ECO:0000313" key="4">
    <source>
        <dbReference type="Proteomes" id="UP000388235"/>
    </source>
</evidence>
<proteinExistence type="predicted"/>
<keyword evidence="1" id="KW-1133">Transmembrane helix</keyword>
<protein>
    <recommendedName>
        <fullName evidence="2">Major facilitator superfamily (MFS) profile domain-containing protein</fullName>
    </recommendedName>
</protein>
<feature type="transmembrane region" description="Helical" evidence="1">
    <location>
        <begin position="16"/>
        <end position="34"/>
    </location>
</feature>
<evidence type="ECO:0000313" key="3">
    <source>
        <dbReference type="EMBL" id="QGG80580.1"/>
    </source>
</evidence>
<dbReference type="GO" id="GO:0022857">
    <property type="term" value="F:transmembrane transporter activity"/>
    <property type="evidence" value="ECO:0007669"/>
    <property type="project" value="InterPro"/>
</dbReference>
<organism evidence="3 4">
    <name type="scientific">Litorivicinus lipolyticus</name>
    <dbReference type="NCBI Taxonomy" id="418701"/>
    <lineage>
        <taxon>Bacteria</taxon>
        <taxon>Pseudomonadati</taxon>
        <taxon>Pseudomonadota</taxon>
        <taxon>Gammaproteobacteria</taxon>
        <taxon>Oceanospirillales</taxon>
        <taxon>Litorivicinaceae</taxon>
        <taxon>Litorivicinus</taxon>
    </lineage>
</organism>
<keyword evidence="4" id="KW-1185">Reference proteome</keyword>
<dbReference type="KEGG" id="llp:GH975_08355"/>
<dbReference type="InterPro" id="IPR020846">
    <property type="entry name" value="MFS_dom"/>
</dbReference>
<dbReference type="PROSITE" id="PS50850">
    <property type="entry name" value="MFS"/>
    <property type="match status" value="1"/>
</dbReference>
<gene>
    <name evidence="3" type="ORF">GH975_08355</name>
</gene>
<evidence type="ECO:0000259" key="2">
    <source>
        <dbReference type="PROSITE" id="PS50850"/>
    </source>
</evidence>
<sequence length="72" mass="7642">MAGLVALQWGLRRQSTLLLAGLVLFSGSLLIYLASGVVAVTFFAPVGGIIMIAAWLWSAWTLANTPGLLARR</sequence>
<feature type="transmembrane region" description="Helical" evidence="1">
    <location>
        <begin position="40"/>
        <end position="63"/>
    </location>
</feature>
<name>A0A5Q2QFG7_9GAMM</name>
<keyword evidence="1" id="KW-0812">Transmembrane</keyword>